<feature type="site" description="Important for autoinhibition of adenylyltransferase activity" evidence="3">
    <location>
        <position position="57"/>
    </location>
</feature>
<organism evidence="5 6">
    <name type="scientific">Candidatus Scalindua arabica</name>
    <dbReference type="NCBI Taxonomy" id="1127984"/>
    <lineage>
        <taxon>Bacteria</taxon>
        <taxon>Pseudomonadati</taxon>
        <taxon>Planctomycetota</taxon>
        <taxon>Candidatus Brocadiia</taxon>
        <taxon>Candidatus Brocadiales</taxon>
        <taxon>Candidatus Scalinduaceae</taxon>
        <taxon>Candidatus Scalindua</taxon>
    </lineage>
</organism>
<dbReference type="Gene3D" id="1.10.3290.10">
    <property type="entry name" value="Fido-like domain"/>
    <property type="match status" value="1"/>
</dbReference>
<protein>
    <recommendedName>
        <fullName evidence="4">Fido domain-containing protein</fullName>
    </recommendedName>
</protein>
<dbReference type="GO" id="GO:0005524">
    <property type="term" value="F:ATP binding"/>
    <property type="evidence" value="ECO:0007669"/>
    <property type="project" value="UniProtKB-KW"/>
</dbReference>
<dbReference type="InterPro" id="IPR003812">
    <property type="entry name" value="Fido"/>
</dbReference>
<dbReference type="EMBL" id="JAANXD010000071">
    <property type="protein sequence ID" value="MBS1258636.1"/>
    <property type="molecule type" value="Genomic_DNA"/>
</dbReference>
<reference evidence="5" key="1">
    <citation type="journal article" date="2021" name="ISME J.">
        <title>Fine-scale metabolic discontinuity in a stratified prokaryote microbiome of a Red Sea deep halocline.</title>
        <authorList>
            <person name="Michoud G."/>
            <person name="Ngugi D.K."/>
            <person name="Barozzi A."/>
            <person name="Merlino G."/>
            <person name="Calleja M.L."/>
            <person name="Delgado-Huertas A."/>
            <person name="Moran X.A.G."/>
            <person name="Daffonchio D."/>
        </authorList>
    </citation>
    <scope>NUCLEOTIDE SEQUENCE</scope>
    <source>
        <strain evidence="5">SuakinDeep_MAG55_1</strain>
    </source>
</reference>
<evidence type="ECO:0000313" key="6">
    <source>
        <dbReference type="Proteomes" id="UP000722750"/>
    </source>
</evidence>
<dbReference type="Pfam" id="PF02661">
    <property type="entry name" value="Fic"/>
    <property type="match status" value="1"/>
</dbReference>
<keyword evidence="2" id="KW-0547">Nucleotide-binding</keyword>
<feature type="binding site" evidence="2">
    <location>
        <begin position="222"/>
        <end position="223"/>
    </location>
    <ligand>
        <name>ATP</name>
        <dbReference type="ChEBI" id="CHEBI:30616"/>
    </ligand>
</feature>
<dbReference type="InterPro" id="IPR040198">
    <property type="entry name" value="Fido_containing"/>
</dbReference>
<evidence type="ECO:0000256" key="1">
    <source>
        <dbReference type="PIRSR" id="PIRSR640198-1"/>
    </source>
</evidence>
<feature type="domain" description="Fido" evidence="4">
    <location>
        <begin position="101"/>
        <end position="244"/>
    </location>
</feature>
<dbReference type="InterPro" id="IPR036597">
    <property type="entry name" value="Fido-like_dom_sf"/>
</dbReference>
<proteinExistence type="predicted"/>
<dbReference type="Proteomes" id="UP000722750">
    <property type="component" value="Unassembled WGS sequence"/>
</dbReference>
<feature type="binding site" evidence="2">
    <location>
        <begin position="131"/>
        <end position="139"/>
    </location>
    <ligand>
        <name>ATP</name>
        <dbReference type="ChEBI" id="CHEBI:30616"/>
    </ligand>
</feature>
<gene>
    <name evidence="5" type="ORF">MAG551_01697</name>
</gene>
<evidence type="ECO:0000259" key="4">
    <source>
        <dbReference type="PROSITE" id="PS51459"/>
    </source>
</evidence>
<dbReference type="PANTHER" id="PTHR13504">
    <property type="entry name" value="FIDO DOMAIN-CONTAINING PROTEIN DDB_G0283145"/>
    <property type="match status" value="1"/>
</dbReference>
<dbReference type="PANTHER" id="PTHR13504:SF38">
    <property type="entry name" value="FIDO DOMAIN-CONTAINING PROTEIN"/>
    <property type="match status" value="1"/>
</dbReference>
<sequence>MCVTMKPPFKITEKINNLCAEITRLIGKYEGLTLPTPKPKLRRHTRIVSIQSSLAIEGNTLSTEQVTDIINNKRVIGPKKDILEVKNAVKVYDLLHEYKPDNLKSLLKAHKILMDGLVKDAGKLRNGNVGVRSESGVVHTAPKFTLVPKLMDNLFTFMKEEKELHPLIKSSVFHYEFEFIHPFMDGNGRIGRLWQSVILYRYDKIFEYIPVEIIIKRRQMEYYEAIQKSTDQGESTEFIKFMLETIKQATTQFTRGIKPARQSTEIRLNMAKEHFGKTLFRRKDFLEIHNEISPQTATKDLAFAVRNGLLEKTGENINTKYRFK</sequence>
<feature type="binding site" evidence="2">
    <location>
        <begin position="185"/>
        <end position="192"/>
    </location>
    <ligand>
        <name>ATP</name>
        <dbReference type="ChEBI" id="CHEBI:30616"/>
    </ligand>
</feature>
<dbReference type="PROSITE" id="PS51459">
    <property type="entry name" value="FIDO"/>
    <property type="match status" value="1"/>
</dbReference>
<dbReference type="SUPFAM" id="SSF140931">
    <property type="entry name" value="Fic-like"/>
    <property type="match status" value="1"/>
</dbReference>
<evidence type="ECO:0000256" key="2">
    <source>
        <dbReference type="PIRSR" id="PIRSR640198-2"/>
    </source>
</evidence>
<dbReference type="AlphaFoldDB" id="A0A941W4A0"/>
<accession>A0A941W4A0</accession>
<comment type="caution">
    <text evidence="5">The sequence shown here is derived from an EMBL/GenBank/DDBJ whole genome shotgun (WGS) entry which is preliminary data.</text>
</comment>
<evidence type="ECO:0000256" key="3">
    <source>
        <dbReference type="PIRSR" id="PIRSR640198-3"/>
    </source>
</evidence>
<keyword evidence="2" id="KW-0067">ATP-binding</keyword>
<evidence type="ECO:0000313" key="5">
    <source>
        <dbReference type="EMBL" id="MBS1258636.1"/>
    </source>
</evidence>
<name>A0A941W4A0_9BACT</name>
<feature type="active site" evidence="1">
    <location>
        <position position="181"/>
    </location>
</feature>